<sequence>MFIKQQCLFQLSTFILLSFVKIYGRPLNEGDEDLEYDERKLTERVFKSIDTNKDGGITFLELMDSVEKGNKCSLSRDHRIEQEFISRDQNGDGVIKLKEALSAKNDTFDGGDTSSAKELFNSIDLNNDGTATKEEFVAYHAHQVREEEEKTTKTSFIEADTNKDGKLQLSEVLAVDEMNKKDNSKFHQIAAAITSAAMQFDCQEKMIK</sequence>
<dbReference type="InterPro" id="IPR002048">
    <property type="entry name" value="EF_hand_dom"/>
</dbReference>
<dbReference type="WBParaSite" id="MhA1_Contig1214.frz3.gene9">
    <property type="protein sequence ID" value="MhA1_Contig1214.frz3.gene9"/>
    <property type="gene ID" value="MhA1_Contig1214.frz3.gene9"/>
</dbReference>
<keyword evidence="4" id="KW-0732">Signal</keyword>
<dbReference type="Proteomes" id="UP000095281">
    <property type="component" value="Unplaced"/>
</dbReference>
<keyword evidence="1" id="KW-0479">Metal-binding</keyword>
<keyword evidence="6" id="KW-1185">Reference proteome</keyword>
<proteinExistence type="predicted"/>
<evidence type="ECO:0000256" key="4">
    <source>
        <dbReference type="SAM" id="SignalP"/>
    </source>
</evidence>
<dbReference type="PANTHER" id="PTHR10827">
    <property type="entry name" value="RETICULOCALBIN"/>
    <property type="match status" value="1"/>
</dbReference>
<dbReference type="AlphaFoldDB" id="A0A1I8B0P5"/>
<dbReference type="GO" id="GO:0017156">
    <property type="term" value="P:calcium-ion regulated exocytosis"/>
    <property type="evidence" value="ECO:0007669"/>
    <property type="project" value="TreeGrafter"/>
</dbReference>
<evidence type="ECO:0000256" key="2">
    <source>
        <dbReference type="ARBA" id="ARBA00022737"/>
    </source>
</evidence>
<keyword evidence="2" id="KW-0677">Repeat</keyword>
<name>A0A1I8B0P5_MELHA</name>
<accession>A0A1I8B0P5</accession>
<evidence type="ECO:0000259" key="5">
    <source>
        <dbReference type="PROSITE" id="PS50222"/>
    </source>
</evidence>
<feature type="signal peptide" evidence="4">
    <location>
        <begin position="1"/>
        <end position="24"/>
    </location>
</feature>
<feature type="chain" id="PRO_5009315303" evidence="4">
    <location>
        <begin position="25"/>
        <end position="208"/>
    </location>
</feature>
<dbReference type="Gene3D" id="1.10.238.10">
    <property type="entry name" value="EF-hand"/>
    <property type="match status" value="2"/>
</dbReference>
<dbReference type="InterPro" id="IPR011992">
    <property type="entry name" value="EF-hand-dom_pair"/>
</dbReference>
<dbReference type="SMART" id="SM00054">
    <property type="entry name" value="EFh"/>
    <property type="match status" value="3"/>
</dbReference>
<dbReference type="PROSITE" id="PS00018">
    <property type="entry name" value="EF_HAND_1"/>
    <property type="match status" value="1"/>
</dbReference>
<dbReference type="GO" id="GO:0005783">
    <property type="term" value="C:endoplasmic reticulum"/>
    <property type="evidence" value="ECO:0007669"/>
    <property type="project" value="TreeGrafter"/>
</dbReference>
<protein>
    <submittedName>
        <fullName evidence="7">EF-hand domain-containing protein</fullName>
    </submittedName>
</protein>
<keyword evidence="3" id="KW-0106">Calcium</keyword>
<reference evidence="7" key="1">
    <citation type="submission" date="2016-11" db="UniProtKB">
        <authorList>
            <consortium name="WormBaseParasite"/>
        </authorList>
    </citation>
    <scope>IDENTIFICATION</scope>
</reference>
<dbReference type="SUPFAM" id="SSF47473">
    <property type="entry name" value="EF-hand"/>
    <property type="match status" value="1"/>
</dbReference>
<evidence type="ECO:0000313" key="6">
    <source>
        <dbReference type="Proteomes" id="UP000095281"/>
    </source>
</evidence>
<evidence type="ECO:0000313" key="7">
    <source>
        <dbReference type="WBParaSite" id="MhA1_Contig1214.frz3.gene9"/>
    </source>
</evidence>
<dbReference type="GO" id="GO:0005509">
    <property type="term" value="F:calcium ion binding"/>
    <property type="evidence" value="ECO:0007669"/>
    <property type="project" value="InterPro"/>
</dbReference>
<dbReference type="PROSITE" id="PS50222">
    <property type="entry name" value="EF_HAND_2"/>
    <property type="match status" value="3"/>
</dbReference>
<organism evidence="6 7">
    <name type="scientific">Meloidogyne hapla</name>
    <name type="common">Root-knot nematode worm</name>
    <dbReference type="NCBI Taxonomy" id="6305"/>
    <lineage>
        <taxon>Eukaryota</taxon>
        <taxon>Metazoa</taxon>
        <taxon>Ecdysozoa</taxon>
        <taxon>Nematoda</taxon>
        <taxon>Chromadorea</taxon>
        <taxon>Rhabditida</taxon>
        <taxon>Tylenchina</taxon>
        <taxon>Tylenchomorpha</taxon>
        <taxon>Tylenchoidea</taxon>
        <taxon>Meloidogynidae</taxon>
        <taxon>Meloidogyninae</taxon>
        <taxon>Meloidogyne</taxon>
    </lineage>
</organism>
<evidence type="ECO:0000256" key="3">
    <source>
        <dbReference type="ARBA" id="ARBA00022837"/>
    </source>
</evidence>
<feature type="domain" description="EF-hand" evidence="5">
    <location>
        <begin position="147"/>
        <end position="182"/>
    </location>
</feature>
<feature type="domain" description="EF-hand" evidence="5">
    <location>
        <begin position="111"/>
        <end position="146"/>
    </location>
</feature>
<dbReference type="PANTHER" id="PTHR10827:SF98">
    <property type="entry name" value="45 KDA CALCIUM-BINDING PROTEIN"/>
    <property type="match status" value="1"/>
</dbReference>
<feature type="domain" description="EF-hand" evidence="5">
    <location>
        <begin position="37"/>
        <end position="72"/>
    </location>
</feature>
<dbReference type="Pfam" id="PF13499">
    <property type="entry name" value="EF-hand_7"/>
    <property type="match status" value="2"/>
</dbReference>
<dbReference type="InterPro" id="IPR018247">
    <property type="entry name" value="EF_Hand_1_Ca_BS"/>
</dbReference>
<evidence type="ECO:0000256" key="1">
    <source>
        <dbReference type="ARBA" id="ARBA00022723"/>
    </source>
</evidence>